<keyword evidence="1" id="KW-1133">Transmembrane helix</keyword>
<gene>
    <name evidence="2" type="ORF">METZ01_LOCUS152540</name>
</gene>
<evidence type="ECO:0000256" key="1">
    <source>
        <dbReference type="SAM" id="Phobius"/>
    </source>
</evidence>
<keyword evidence="1" id="KW-0472">Membrane</keyword>
<feature type="transmembrane region" description="Helical" evidence="1">
    <location>
        <begin position="35"/>
        <end position="56"/>
    </location>
</feature>
<evidence type="ECO:0000313" key="2">
    <source>
        <dbReference type="EMBL" id="SVA99686.1"/>
    </source>
</evidence>
<accession>A0A382ADT0</accession>
<organism evidence="2">
    <name type="scientific">marine metagenome</name>
    <dbReference type="NCBI Taxonomy" id="408172"/>
    <lineage>
        <taxon>unclassified sequences</taxon>
        <taxon>metagenomes</taxon>
        <taxon>ecological metagenomes</taxon>
    </lineage>
</organism>
<keyword evidence="1" id="KW-0812">Transmembrane</keyword>
<dbReference type="EMBL" id="UINC01024968">
    <property type="protein sequence ID" value="SVA99686.1"/>
    <property type="molecule type" value="Genomic_DNA"/>
</dbReference>
<proteinExistence type="predicted"/>
<feature type="non-terminal residue" evidence="2">
    <location>
        <position position="1"/>
    </location>
</feature>
<dbReference type="AlphaFoldDB" id="A0A382ADT0"/>
<reference evidence="2" key="1">
    <citation type="submission" date="2018-05" db="EMBL/GenBank/DDBJ databases">
        <authorList>
            <person name="Lanie J.A."/>
            <person name="Ng W.-L."/>
            <person name="Kazmierczak K.M."/>
            <person name="Andrzejewski T.M."/>
            <person name="Davidsen T.M."/>
            <person name="Wayne K.J."/>
            <person name="Tettelin H."/>
            <person name="Glass J.I."/>
            <person name="Rusch D."/>
            <person name="Podicherti R."/>
            <person name="Tsui H.-C.T."/>
            <person name="Winkler M.E."/>
        </authorList>
    </citation>
    <scope>NUCLEOTIDE SEQUENCE</scope>
</reference>
<sequence length="584" mass="63850">VIPSEATDELLLDDEEEEPSMVITLPSAEVLKDNWQAFSAITVVVLLVGAIAFYLVQQDPAFTARPLRYGDHMDFTVTETTIEITGDEMIGVLRDVTSPTLDEVCDELRATVTGGTGSISIRNGGIGDISHPLDADLIGAVNAHDAYGREHLTAEQTVMHDLAIDLQGKVRDEGTCTNTGWIKEDNSLISNSKSWREITGKKTIRTDTDLSFTDPDNVRTDARAVSFGSDGYGSLGSLSPLLIFPLTPIELHEFFGDTPLTDGLSSVKTSGLMDWTWTVQGEINTQMHGLVTHVSISEDGLAGCVGHVNINIHVKRGNPWPVKQMVDILLDKDGGEDCSLEGLISDYLLDLPDGTLTVSAVITETSSNFGSTPVHWDTAYAGSPGSGEDIPSSQQHWEEAMPDESDIREFDLEAAVDCLMTNHSSSDAAEALESAGYIWQATYSTDEWNMSWVDDNENAGWVVLRHKDSGCILADEHDYDEDTVSWDRNEIPETLTLGLMEERILFESRYLELQQFISNGTGWDPSMSYGYLLATASVDILSLNMVTAAGTRSWEESGRDNTVSFAIDAESGRMVGWYHTSLPA</sequence>
<protein>
    <submittedName>
        <fullName evidence="2">Uncharacterized protein</fullName>
    </submittedName>
</protein>
<name>A0A382ADT0_9ZZZZ</name>